<proteinExistence type="predicted"/>
<keyword evidence="1" id="KW-0812">Transmembrane</keyword>
<sequence length="402" mass="45238">MNDLTARSDIEHVREVLEMFDEFIEAMPARFDRRRFKVLRHSSYSQWDWATAANVSQGTIGNWERGDTSPQGYYRANLRRAAVSLRDHFEEHATDSLRHVGTLFDPVKTDRQLRNSILTAALTDFELAEDGKQIIPIAFGADTQDQAAEEFDKDKRNLIESLEAQANAILEELDHGANVPTDKLRRGFDRYLQATKEDEVNPRLLNRFGQTLIRAANEEDTLSALSTIDQEALQGFRNDHLELMRLYFREALAKAQEVEATEIDADAELDDGSQFNEVADILEQAKGDSGAPLVSRSISTLLRDIANEMRDLTEAIAFTMDLTRRSILQRRKVEAFKSGSIYVGRFVFFGALIVAVGAGEVVGSIAGVVTLMETIAPGTIRGKYESLRERFPILPKLPEKPD</sequence>
<protein>
    <submittedName>
        <fullName evidence="2">Uncharacterized protein</fullName>
    </submittedName>
</protein>
<evidence type="ECO:0000313" key="3">
    <source>
        <dbReference type="Proteomes" id="UP000186336"/>
    </source>
</evidence>
<accession>A0A1P8MQS4</accession>
<evidence type="ECO:0000313" key="2">
    <source>
        <dbReference type="EMBL" id="APX10329.1"/>
    </source>
</evidence>
<reference evidence="2 3" key="1">
    <citation type="submission" date="2017-01" db="EMBL/GenBank/DDBJ databases">
        <title>Complete genome of Tateyamaria omphalii DOK1-4 isolated from seawater in Dokdo.</title>
        <authorList>
            <person name="Kim J.H."/>
            <person name="Chi W.-J."/>
        </authorList>
    </citation>
    <scope>NUCLEOTIDE SEQUENCE [LARGE SCALE GENOMIC DNA]</scope>
    <source>
        <strain evidence="2 3">DOK1-4</strain>
    </source>
</reference>
<dbReference type="AlphaFoldDB" id="A0A1P8MQS4"/>
<dbReference type="EMBL" id="CP019312">
    <property type="protein sequence ID" value="APX10329.1"/>
    <property type="molecule type" value="Genomic_DNA"/>
</dbReference>
<feature type="transmembrane region" description="Helical" evidence="1">
    <location>
        <begin position="346"/>
        <end position="371"/>
    </location>
</feature>
<keyword evidence="3" id="KW-1185">Reference proteome</keyword>
<dbReference type="RefSeq" id="WP_076626144.1">
    <property type="nucleotide sequence ID" value="NZ_CP019312.1"/>
</dbReference>
<dbReference type="Proteomes" id="UP000186336">
    <property type="component" value="Chromosome"/>
</dbReference>
<gene>
    <name evidence="2" type="ORF">BWR18_00385</name>
</gene>
<dbReference type="GO" id="GO:0003677">
    <property type="term" value="F:DNA binding"/>
    <property type="evidence" value="ECO:0007669"/>
    <property type="project" value="InterPro"/>
</dbReference>
<dbReference type="OrthoDB" id="7848237at2"/>
<evidence type="ECO:0000256" key="1">
    <source>
        <dbReference type="SAM" id="Phobius"/>
    </source>
</evidence>
<dbReference type="KEGG" id="tom:BWR18_00385"/>
<keyword evidence="1" id="KW-0472">Membrane</keyword>
<dbReference type="Gene3D" id="1.10.260.40">
    <property type="entry name" value="lambda repressor-like DNA-binding domains"/>
    <property type="match status" value="1"/>
</dbReference>
<keyword evidence="1" id="KW-1133">Transmembrane helix</keyword>
<organism evidence="2 3">
    <name type="scientific">Tateyamaria omphalii</name>
    <dbReference type="NCBI Taxonomy" id="299262"/>
    <lineage>
        <taxon>Bacteria</taxon>
        <taxon>Pseudomonadati</taxon>
        <taxon>Pseudomonadota</taxon>
        <taxon>Alphaproteobacteria</taxon>
        <taxon>Rhodobacterales</taxon>
        <taxon>Roseobacteraceae</taxon>
        <taxon>Tateyamaria</taxon>
    </lineage>
</organism>
<dbReference type="InterPro" id="IPR010982">
    <property type="entry name" value="Lambda_DNA-bd_dom_sf"/>
</dbReference>
<name>A0A1P8MQS4_9RHOB</name>